<dbReference type="PROSITE" id="PS51257">
    <property type="entry name" value="PROKAR_LIPOPROTEIN"/>
    <property type="match status" value="1"/>
</dbReference>
<feature type="compositionally biased region" description="Acidic residues" evidence="1">
    <location>
        <begin position="47"/>
        <end position="59"/>
    </location>
</feature>
<reference evidence="3" key="1">
    <citation type="submission" date="2020-07" db="EMBL/GenBank/DDBJ databases">
        <title>Genomic analysis of a strain of Sedimentibacter Hydroxybenzoicus DSM7310.</title>
        <authorList>
            <person name="Ma S."/>
        </authorList>
    </citation>
    <scope>NUCLEOTIDE SEQUENCE</scope>
    <source>
        <strain evidence="3">DSM 7310</strain>
    </source>
</reference>
<feature type="compositionally biased region" description="Basic and acidic residues" evidence="1">
    <location>
        <begin position="61"/>
        <end position="75"/>
    </location>
</feature>
<feature type="compositionally biased region" description="Basic and acidic residues" evidence="1">
    <location>
        <begin position="87"/>
        <end position="117"/>
    </location>
</feature>
<dbReference type="SUPFAM" id="SSF56524">
    <property type="entry name" value="Oxidoreductase molybdopterin-binding domain"/>
    <property type="match status" value="1"/>
</dbReference>
<evidence type="ECO:0000313" key="3">
    <source>
        <dbReference type="EMBL" id="NYB74418.1"/>
    </source>
</evidence>
<dbReference type="Pfam" id="PF00174">
    <property type="entry name" value="Oxidored_molyb"/>
    <property type="match status" value="1"/>
</dbReference>
<dbReference type="AlphaFoldDB" id="A0A974BJP2"/>
<feature type="region of interest" description="Disordered" evidence="1">
    <location>
        <begin position="45"/>
        <end position="119"/>
    </location>
</feature>
<accession>A0A974BJP2</accession>
<feature type="domain" description="Oxidoreductase molybdopterin-binding" evidence="2">
    <location>
        <begin position="124"/>
        <end position="263"/>
    </location>
</feature>
<evidence type="ECO:0000259" key="2">
    <source>
        <dbReference type="Pfam" id="PF00174"/>
    </source>
</evidence>
<evidence type="ECO:0000313" key="4">
    <source>
        <dbReference type="Proteomes" id="UP000611629"/>
    </source>
</evidence>
<gene>
    <name evidence="3" type="ORF">HZF24_09755</name>
</gene>
<feature type="compositionally biased region" description="Acidic residues" evidence="1">
    <location>
        <begin position="76"/>
        <end position="86"/>
    </location>
</feature>
<protein>
    <submittedName>
        <fullName evidence="3">Molybdopterin-dependent oxidoreductase</fullName>
    </submittedName>
</protein>
<name>A0A974BJP2_SEDHY</name>
<sequence>MGGTMKNKLLMILFIILLVLTSCTSNNNEITVNSENETEVIKNENEEIHEDESIEETVVDPENKEQQKEELKEGSEEQTEEDDEEKDATQDEKSIKDNTEESNKKEEADQSENKQDENIEQGVALKIQGLIENEISFNLNELKEMNNLIFEADFYSLNSFGTTGYTHFKGVNLWKLLEASEISHEAAAITVIAQDGYKMTFTVEQVKKQDYIDETNPDVKYPMIIAWEEKGVEYDPEEGSPFKLVVGQKEAGDVNKPNWVSNIDRIVIE</sequence>
<keyword evidence="4" id="KW-1185">Reference proteome</keyword>
<dbReference type="EMBL" id="JACBNQ010000009">
    <property type="protein sequence ID" value="NYB74418.1"/>
    <property type="molecule type" value="Genomic_DNA"/>
</dbReference>
<dbReference type="Proteomes" id="UP000611629">
    <property type="component" value="Unassembled WGS sequence"/>
</dbReference>
<dbReference type="Gene3D" id="3.90.420.10">
    <property type="entry name" value="Oxidoreductase, molybdopterin-binding domain"/>
    <property type="match status" value="1"/>
</dbReference>
<dbReference type="InterPro" id="IPR036374">
    <property type="entry name" value="OxRdtase_Mopterin-bd_sf"/>
</dbReference>
<dbReference type="InterPro" id="IPR000572">
    <property type="entry name" value="OxRdtase_Mopterin-bd_dom"/>
</dbReference>
<organism evidence="3 4">
    <name type="scientific">Sedimentibacter hydroxybenzoicus DSM 7310</name>
    <dbReference type="NCBI Taxonomy" id="1123245"/>
    <lineage>
        <taxon>Bacteria</taxon>
        <taxon>Bacillati</taxon>
        <taxon>Bacillota</taxon>
        <taxon>Tissierellia</taxon>
        <taxon>Sedimentibacter</taxon>
    </lineage>
</organism>
<evidence type="ECO:0000256" key="1">
    <source>
        <dbReference type="SAM" id="MobiDB-lite"/>
    </source>
</evidence>
<proteinExistence type="predicted"/>
<comment type="caution">
    <text evidence="3">The sequence shown here is derived from an EMBL/GenBank/DDBJ whole genome shotgun (WGS) entry which is preliminary data.</text>
</comment>